<proteinExistence type="predicted"/>
<dbReference type="KEGG" id="fsr:KQR59_06340"/>
<accession>A0AAJ4TKI6</accession>
<reference evidence="1 2" key="1">
    <citation type="submission" date="2021-06" db="EMBL/GenBank/DDBJ databases">
        <title>Ulceroglandular infection and bacteremia caused by Francisella salimarina in an immunocompromised patient, France.</title>
        <authorList>
            <person name="Hennebique A."/>
            <person name="Caspar Y."/>
            <person name="Maurin M."/>
            <person name="Boisset S."/>
            <person name="Pelloux I."/>
            <person name="Gallego-Hernanz M.P."/>
            <person name="Burucoa C."/>
            <person name="Cazenave-Roblot F."/>
            <person name="Plouzeau C."/>
            <person name="Rammaert B."/>
        </authorList>
    </citation>
    <scope>NUCLEOTIDE SEQUENCE [LARGE SCALE GENOMIC DNA]</scope>
    <source>
        <strain evidence="1 2">CHUGA-F75</strain>
    </source>
</reference>
<organism evidence="1 2">
    <name type="scientific">Francisella salimarina</name>
    <dbReference type="NCBI Taxonomy" id="2599927"/>
    <lineage>
        <taxon>Bacteria</taxon>
        <taxon>Pseudomonadati</taxon>
        <taxon>Pseudomonadota</taxon>
        <taxon>Gammaproteobacteria</taxon>
        <taxon>Thiotrichales</taxon>
        <taxon>Francisellaceae</taxon>
        <taxon>Francisella</taxon>
    </lineage>
</organism>
<dbReference type="RefSeq" id="WP_216691856.1">
    <property type="nucleotide sequence ID" value="NZ_CP076680.1"/>
</dbReference>
<dbReference type="EMBL" id="CP076680">
    <property type="protein sequence ID" value="QWU98729.1"/>
    <property type="molecule type" value="Genomic_DNA"/>
</dbReference>
<keyword evidence="2" id="KW-1185">Reference proteome</keyword>
<dbReference type="Proteomes" id="UP000683421">
    <property type="component" value="Chromosome"/>
</dbReference>
<gene>
    <name evidence="1" type="ORF">KQR59_06340</name>
</gene>
<evidence type="ECO:0000313" key="2">
    <source>
        <dbReference type="Proteomes" id="UP000683421"/>
    </source>
</evidence>
<evidence type="ECO:0000313" key="1">
    <source>
        <dbReference type="EMBL" id="QWU98729.1"/>
    </source>
</evidence>
<protein>
    <recommendedName>
        <fullName evidence="3">Lipoprotein</fullName>
    </recommendedName>
</protein>
<dbReference type="PROSITE" id="PS51257">
    <property type="entry name" value="PROKAR_LIPOPROTEIN"/>
    <property type="match status" value="1"/>
</dbReference>
<evidence type="ECO:0008006" key="3">
    <source>
        <dbReference type="Google" id="ProtNLM"/>
    </source>
</evidence>
<dbReference type="AlphaFoldDB" id="A0AAJ4TKI6"/>
<sequence length="67" mass="7175">MKYLKTIVCVVSIVLLGSCSNEQDTSDASSNASIKSNFKDMGDSIGHATRDVTRSIGHDSRNIVDGE</sequence>
<name>A0AAJ4TKI6_9GAMM</name>